<dbReference type="InterPro" id="IPR051212">
    <property type="entry name" value="Type-I_RE_S_subunit"/>
</dbReference>
<dbReference type="Proteomes" id="UP000770785">
    <property type="component" value="Unassembled WGS sequence"/>
</dbReference>
<evidence type="ECO:0000313" key="6">
    <source>
        <dbReference type="Proteomes" id="UP000770785"/>
    </source>
</evidence>
<dbReference type="InterPro" id="IPR044946">
    <property type="entry name" value="Restrct_endonuc_typeI_TRD_sf"/>
</dbReference>
<evidence type="ECO:0000259" key="4">
    <source>
        <dbReference type="Pfam" id="PF01420"/>
    </source>
</evidence>
<keyword evidence="5" id="KW-0378">Hydrolase</keyword>
<feature type="domain" description="Type I restriction modification DNA specificity" evidence="4">
    <location>
        <begin position="8"/>
        <end position="167"/>
    </location>
</feature>
<keyword evidence="3" id="KW-0238">DNA-binding</keyword>
<evidence type="ECO:0000256" key="1">
    <source>
        <dbReference type="ARBA" id="ARBA00010923"/>
    </source>
</evidence>
<dbReference type="SUPFAM" id="SSF116734">
    <property type="entry name" value="DNA methylase specificity domain"/>
    <property type="match status" value="2"/>
</dbReference>
<gene>
    <name evidence="5" type="ORF">GGR27_003266</name>
</gene>
<evidence type="ECO:0000313" key="5">
    <source>
        <dbReference type="EMBL" id="NJC27748.1"/>
    </source>
</evidence>
<dbReference type="EMBL" id="JAATJH010000006">
    <property type="protein sequence ID" value="NJC27748.1"/>
    <property type="molecule type" value="Genomic_DNA"/>
</dbReference>
<accession>A0ABX0XFV2</accession>
<feature type="domain" description="Type I restriction modification DNA specificity" evidence="4">
    <location>
        <begin position="217"/>
        <end position="361"/>
    </location>
</feature>
<dbReference type="GO" id="GO:0004519">
    <property type="term" value="F:endonuclease activity"/>
    <property type="evidence" value="ECO:0007669"/>
    <property type="project" value="UniProtKB-KW"/>
</dbReference>
<dbReference type="PANTHER" id="PTHR43140">
    <property type="entry name" value="TYPE-1 RESTRICTION ENZYME ECOKI SPECIFICITY PROTEIN"/>
    <property type="match status" value="1"/>
</dbReference>
<keyword evidence="5" id="KW-0255">Endonuclease</keyword>
<keyword evidence="2" id="KW-0680">Restriction system</keyword>
<evidence type="ECO:0000256" key="3">
    <source>
        <dbReference type="ARBA" id="ARBA00023125"/>
    </source>
</evidence>
<comment type="similarity">
    <text evidence="1">Belongs to the type-I restriction system S methylase family.</text>
</comment>
<dbReference type="Pfam" id="PF01420">
    <property type="entry name" value="Methylase_S"/>
    <property type="match status" value="2"/>
</dbReference>
<name>A0ABX0XFV2_9BACT</name>
<organism evidence="5 6">
    <name type="scientific">Neolewinella antarctica</name>
    <dbReference type="NCBI Taxonomy" id="442734"/>
    <lineage>
        <taxon>Bacteria</taxon>
        <taxon>Pseudomonadati</taxon>
        <taxon>Bacteroidota</taxon>
        <taxon>Saprospiria</taxon>
        <taxon>Saprospirales</taxon>
        <taxon>Lewinellaceae</taxon>
        <taxon>Neolewinella</taxon>
    </lineage>
</organism>
<dbReference type="CDD" id="cd17285">
    <property type="entry name" value="RMtype1_S_Csp16704I_TRD2-CR2_like"/>
    <property type="match status" value="1"/>
</dbReference>
<dbReference type="Gene3D" id="3.90.220.20">
    <property type="entry name" value="DNA methylase specificity domains"/>
    <property type="match status" value="2"/>
</dbReference>
<dbReference type="PANTHER" id="PTHR43140:SF1">
    <property type="entry name" value="TYPE I RESTRICTION ENZYME ECOKI SPECIFICITY SUBUNIT"/>
    <property type="match status" value="1"/>
</dbReference>
<protein>
    <submittedName>
        <fullName evidence="5">Restriction endonuclease S subunit</fullName>
    </submittedName>
</protein>
<sequence>MMGTIKLKTLPLGEVCDFKGGGTPSKANKAYWTGDIPWASIKDIKGDVLNSTIDSITETAVQESSTNIAEAGSLILATRITPGRPILTNIRTAINQDLKIVTPKIEMDTKFMLYAFQSLEREIIKISSGTTVLGVRLNNLKEIEFPAPPLPEQRAIVAKLEALFSELDRSVVELEVALGKVGVYRMGVLDELTDGFKKVTVSTVIADLSQGWSPKCKRTQRTNENDWAVIKTSAIQAMAFVADQNKELPNNLEPRFQHEIENGDILITRAGPRPRVGVCCKVKTTAVKLINCDKVYRIKVQEDLITGDYFQYVLNSPKLLNALDKIKTGGSDSGLNLTQNRFKKLQIPLPSLPEQQQIVAEIESRFSVAEVLERGLRAGLLRAAGLRMGILKRAFLGALV</sequence>
<reference evidence="5 6" key="1">
    <citation type="submission" date="2020-03" db="EMBL/GenBank/DDBJ databases">
        <title>Genomic Encyclopedia of Type Strains, Phase IV (KMG-IV): sequencing the most valuable type-strain genomes for metagenomic binning, comparative biology and taxonomic classification.</title>
        <authorList>
            <person name="Goeker M."/>
        </authorList>
    </citation>
    <scope>NUCLEOTIDE SEQUENCE [LARGE SCALE GENOMIC DNA]</scope>
    <source>
        <strain evidence="5 6">DSM 105096</strain>
    </source>
</reference>
<evidence type="ECO:0000256" key="2">
    <source>
        <dbReference type="ARBA" id="ARBA00022747"/>
    </source>
</evidence>
<keyword evidence="5" id="KW-0540">Nuclease</keyword>
<keyword evidence="6" id="KW-1185">Reference proteome</keyword>
<proteinExistence type="inferred from homology"/>
<dbReference type="InterPro" id="IPR000055">
    <property type="entry name" value="Restrct_endonuc_typeI_TRD"/>
</dbReference>
<comment type="caution">
    <text evidence="5">The sequence shown here is derived from an EMBL/GenBank/DDBJ whole genome shotgun (WGS) entry which is preliminary data.</text>
</comment>